<keyword evidence="2" id="KW-1185">Reference proteome</keyword>
<dbReference type="GO" id="GO:0016787">
    <property type="term" value="F:hydrolase activity"/>
    <property type="evidence" value="ECO:0007669"/>
    <property type="project" value="UniProtKB-KW"/>
</dbReference>
<accession>A0A1C0AAR4</accession>
<dbReference type="SUPFAM" id="SSF56281">
    <property type="entry name" value="Metallo-hydrolase/oxidoreductase"/>
    <property type="match status" value="1"/>
</dbReference>
<dbReference type="Proteomes" id="UP000093514">
    <property type="component" value="Unassembled WGS sequence"/>
</dbReference>
<evidence type="ECO:0000313" key="1">
    <source>
        <dbReference type="EMBL" id="OCL27365.1"/>
    </source>
</evidence>
<comment type="caution">
    <text evidence="1">The sequence shown here is derived from an EMBL/GenBank/DDBJ whole genome shotgun (WGS) entry which is preliminary data.</text>
</comment>
<proteinExistence type="predicted"/>
<dbReference type="AlphaFoldDB" id="A0A1C0AAR4"/>
<keyword evidence="1" id="KW-0378">Hydrolase</keyword>
<protein>
    <submittedName>
        <fullName evidence="1">Hydrolase</fullName>
    </submittedName>
</protein>
<sequence>MAKEATIYHLYHSGVAVKTANHFLIFDYYNDTPNKGNRNIVNGVITKDILKREDNIIVFVTHNHHDHFNPVIFEWEQMNPDITYILSDDVEAEEEDNRYTISKYQEINWENDIYIKAYGSTDQGLSYYVEVDGLKIFHAGDLNWWDWKRFSEEERKVEEEDYKREVEKLTEKEVDLAFVPVDPRLEDSYYLAGRYFAETIKPQMIVPIHFTHKYDITKKFSQQLKDLQVDGAIIERRGEKIKFRKY</sequence>
<dbReference type="PANTHER" id="PTHR42967:SF1">
    <property type="entry name" value="MBL FOLD METALLO-HYDROLASE"/>
    <property type="match status" value="1"/>
</dbReference>
<name>A0A1C0AAR4_9FIRM</name>
<evidence type="ECO:0000313" key="2">
    <source>
        <dbReference type="Proteomes" id="UP000093514"/>
    </source>
</evidence>
<reference evidence="1 2" key="2">
    <citation type="submission" date="2016-08" db="EMBL/GenBank/DDBJ databases">
        <title>Orenia metallireducens sp. nov. strain Z6, a Novel Metal-reducing Firmicute from the Deep Subsurface.</title>
        <authorList>
            <person name="Maxim B.I."/>
            <person name="Kenneth K."/>
            <person name="Flynn T.M."/>
            <person name="Oloughlin E.J."/>
            <person name="Locke R.A."/>
            <person name="Weber J.R."/>
            <person name="Egan S.M."/>
            <person name="Mackie R.I."/>
            <person name="Cann I.K."/>
        </authorList>
    </citation>
    <scope>NUCLEOTIDE SEQUENCE [LARGE SCALE GENOMIC DNA]</scope>
    <source>
        <strain evidence="1 2">Z6</strain>
    </source>
</reference>
<gene>
    <name evidence="1" type="ORF">U472_07860</name>
</gene>
<reference evidence="2" key="1">
    <citation type="submission" date="2016-07" db="EMBL/GenBank/DDBJ databases">
        <authorList>
            <person name="Florea S."/>
            <person name="Webb J.S."/>
            <person name="Jaromczyk J."/>
            <person name="Schardl C.L."/>
        </authorList>
    </citation>
    <scope>NUCLEOTIDE SEQUENCE [LARGE SCALE GENOMIC DNA]</scope>
    <source>
        <strain evidence="2">Z6</strain>
    </source>
</reference>
<dbReference type="PANTHER" id="PTHR42967">
    <property type="entry name" value="METAL DEPENDENT HYDROLASE"/>
    <property type="match status" value="1"/>
</dbReference>
<dbReference type="InterPro" id="IPR036866">
    <property type="entry name" value="RibonucZ/Hydroxyglut_hydro"/>
</dbReference>
<dbReference type="OrthoDB" id="36975at2"/>
<dbReference type="Gene3D" id="3.60.15.10">
    <property type="entry name" value="Ribonuclease Z/Hydroxyacylglutathione hydrolase-like"/>
    <property type="match status" value="1"/>
</dbReference>
<dbReference type="RefSeq" id="WP_068717171.1">
    <property type="nucleotide sequence ID" value="NZ_LWDV01000008.1"/>
</dbReference>
<organism evidence="1 2">
    <name type="scientific">Orenia metallireducens</name>
    <dbReference type="NCBI Taxonomy" id="1413210"/>
    <lineage>
        <taxon>Bacteria</taxon>
        <taxon>Bacillati</taxon>
        <taxon>Bacillota</taxon>
        <taxon>Clostridia</taxon>
        <taxon>Halanaerobiales</taxon>
        <taxon>Halobacteroidaceae</taxon>
        <taxon>Orenia</taxon>
    </lineage>
</organism>
<dbReference type="EMBL" id="LWDV01000008">
    <property type="protein sequence ID" value="OCL27365.1"/>
    <property type="molecule type" value="Genomic_DNA"/>
</dbReference>